<evidence type="ECO:0000313" key="2">
    <source>
        <dbReference type="EMBL" id="KEF31022.1"/>
    </source>
</evidence>
<sequence>MAYRYADWGIVWWVEDYVSLNDAQKQALNSDIEALRQWHCSTELPRYRHWLQALQSDIAARELDRQNIASHQEQLISFVPSLLDRATPLAVNLLSSLDDNQIQELSENMIESQQDLEEEFLRETPERTAEARAERTRERAERWLGPLNQRQIEIIAQWSEDRTNQTKIWLEGRRLWQVALLEALNRRSEPGFEKAITGLIQQSETYRGQRYQQMMTTSRLAMSDLMHKVIAAANTQQLAELEDRARALEQDFEALTCASAPEIAGS</sequence>
<dbReference type="AlphaFoldDB" id="A0A072N1D1"/>
<accession>A0A072N1D1</accession>
<protein>
    <submittedName>
        <fullName evidence="2">Uncharacterized protein</fullName>
    </submittedName>
</protein>
<dbReference type="InterPro" id="IPR016875">
    <property type="entry name" value="UCP028200"/>
</dbReference>
<evidence type="ECO:0000256" key="1">
    <source>
        <dbReference type="SAM" id="Coils"/>
    </source>
</evidence>
<keyword evidence="1" id="KW-0175">Coiled coil</keyword>
<evidence type="ECO:0000313" key="3">
    <source>
        <dbReference type="Proteomes" id="UP000035057"/>
    </source>
</evidence>
<proteinExistence type="predicted"/>
<gene>
    <name evidence="2" type="ORF">D777_02175</name>
</gene>
<name>A0A072N1D1_9GAMM</name>
<feature type="coiled-coil region" evidence="1">
    <location>
        <begin position="231"/>
        <end position="258"/>
    </location>
</feature>
<keyword evidence="3" id="KW-1185">Reference proteome</keyword>
<dbReference type="PIRSF" id="PIRSF028200">
    <property type="entry name" value="UCP028200"/>
    <property type="match status" value="1"/>
</dbReference>
<comment type="caution">
    <text evidence="2">The sequence shown here is derived from an EMBL/GenBank/DDBJ whole genome shotgun (WGS) entry which is preliminary data.</text>
</comment>
<dbReference type="STRING" id="1137280.D777_02175"/>
<dbReference type="Proteomes" id="UP000035057">
    <property type="component" value="Unassembled WGS sequence"/>
</dbReference>
<reference evidence="2 3" key="1">
    <citation type="submission" date="2012-12" db="EMBL/GenBank/DDBJ databases">
        <title>Genome assembly of Marinobacter sp. AK21.</title>
        <authorList>
            <person name="Khatri I."/>
            <person name="Kumar R."/>
            <person name="Vaidya B."/>
            <person name="Subramanian S."/>
            <person name="Pinnaka A."/>
        </authorList>
    </citation>
    <scope>NUCLEOTIDE SEQUENCE [LARGE SCALE GENOMIC DNA]</scope>
    <source>
        <strain evidence="2 3">AK21</strain>
    </source>
</reference>
<dbReference type="PATRIC" id="fig|1137280.3.peg.1990"/>
<dbReference type="EMBL" id="ANIE01000006">
    <property type="protein sequence ID" value="KEF31022.1"/>
    <property type="molecule type" value="Genomic_DNA"/>
</dbReference>
<dbReference type="Pfam" id="PF19795">
    <property type="entry name" value="DUF6279"/>
    <property type="match status" value="1"/>
</dbReference>
<organism evidence="2 3">
    <name type="scientific">Marinobacter nitratireducens</name>
    <dbReference type="NCBI Taxonomy" id="1137280"/>
    <lineage>
        <taxon>Bacteria</taxon>
        <taxon>Pseudomonadati</taxon>
        <taxon>Pseudomonadota</taxon>
        <taxon>Gammaproteobacteria</taxon>
        <taxon>Pseudomonadales</taxon>
        <taxon>Marinobacteraceae</taxon>
        <taxon>Marinobacter</taxon>
    </lineage>
</organism>